<gene>
    <name evidence="2" type="ORF">OIDMADRAFT_18355</name>
</gene>
<dbReference type="AlphaFoldDB" id="A0A0C3DKK9"/>
<reference evidence="2 3" key="1">
    <citation type="submission" date="2014-04" db="EMBL/GenBank/DDBJ databases">
        <authorList>
            <consortium name="DOE Joint Genome Institute"/>
            <person name="Kuo A."/>
            <person name="Martino E."/>
            <person name="Perotto S."/>
            <person name="Kohler A."/>
            <person name="Nagy L.G."/>
            <person name="Floudas D."/>
            <person name="Copeland A."/>
            <person name="Barry K.W."/>
            <person name="Cichocki N."/>
            <person name="Veneault-Fourrey C."/>
            <person name="LaButti K."/>
            <person name="Lindquist E.A."/>
            <person name="Lipzen A."/>
            <person name="Lundell T."/>
            <person name="Morin E."/>
            <person name="Murat C."/>
            <person name="Sun H."/>
            <person name="Tunlid A."/>
            <person name="Henrissat B."/>
            <person name="Grigoriev I.V."/>
            <person name="Hibbett D.S."/>
            <person name="Martin F."/>
            <person name="Nordberg H.P."/>
            <person name="Cantor M.N."/>
            <person name="Hua S.X."/>
        </authorList>
    </citation>
    <scope>NUCLEOTIDE SEQUENCE [LARGE SCALE GENOMIC DNA]</scope>
    <source>
        <strain evidence="2 3">Zn</strain>
    </source>
</reference>
<reference evidence="3" key="2">
    <citation type="submission" date="2015-01" db="EMBL/GenBank/DDBJ databases">
        <title>Evolutionary Origins and Diversification of the Mycorrhizal Mutualists.</title>
        <authorList>
            <consortium name="DOE Joint Genome Institute"/>
            <consortium name="Mycorrhizal Genomics Consortium"/>
            <person name="Kohler A."/>
            <person name="Kuo A."/>
            <person name="Nagy L.G."/>
            <person name="Floudas D."/>
            <person name="Copeland A."/>
            <person name="Barry K.W."/>
            <person name="Cichocki N."/>
            <person name="Veneault-Fourrey C."/>
            <person name="LaButti K."/>
            <person name="Lindquist E.A."/>
            <person name="Lipzen A."/>
            <person name="Lundell T."/>
            <person name="Morin E."/>
            <person name="Murat C."/>
            <person name="Riley R."/>
            <person name="Ohm R."/>
            <person name="Sun H."/>
            <person name="Tunlid A."/>
            <person name="Henrissat B."/>
            <person name="Grigoriev I.V."/>
            <person name="Hibbett D.S."/>
            <person name="Martin F."/>
        </authorList>
    </citation>
    <scope>NUCLEOTIDE SEQUENCE [LARGE SCALE GENOMIC DNA]</scope>
    <source>
        <strain evidence="3">Zn</strain>
    </source>
</reference>
<dbReference type="HOGENOM" id="CLU_171231_2_0_1"/>
<feature type="transmembrane region" description="Helical" evidence="1">
    <location>
        <begin position="44"/>
        <end position="63"/>
    </location>
</feature>
<protein>
    <recommendedName>
        <fullName evidence="4">NADH-ubiquinone reductase complex 1 MLRQ subunit</fullName>
    </recommendedName>
</protein>
<evidence type="ECO:0000256" key="1">
    <source>
        <dbReference type="SAM" id="Phobius"/>
    </source>
</evidence>
<dbReference type="Proteomes" id="UP000054321">
    <property type="component" value="Unassembled WGS sequence"/>
</dbReference>
<dbReference type="InParanoid" id="A0A0C3DKK9"/>
<evidence type="ECO:0000313" key="2">
    <source>
        <dbReference type="EMBL" id="KIN02508.1"/>
    </source>
</evidence>
<evidence type="ECO:0008006" key="4">
    <source>
        <dbReference type="Google" id="ProtNLM"/>
    </source>
</evidence>
<dbReference type="EMBL" id="KN832874">
    <property type="protein sequence ID" value="KIN02508.1"/>
    <property type="molecule type" value="Genomic_DNA"/>
</dbReference>
<keyword evidence="1" id="KW-0472">Membrane</keyword>
<keyword evidence="1" id="KW-0812">Transmembrane</keyword>
<dbReference type="InterPro" id="IPR010530">
    <property type="entry name" value="B12D"/>
</dbReference>
<proteinExistence type="predicted"/>
<evidence type="ECO:0000313" key="3">
    <source>
        <dbReference type="Proteomes" id="UP000054321"/>
    </source>
</evidence>
<keyword evidence="1" id="KW-1133">Transmembrane helix</keyword>
<name>A0A0C3DKK9_OIDMZ</name>
<dbReference type="OrthoDB" id="202195at2759"/>
<sequence length="81" mass="9247">MHPTTAVRMFQPTRRMMFPVPKEDQSAHTISQRLRTLKRIPPELIPLGFVVAVAVGAAVYSMGNKLVSDKQMRLTRQNRKD</sequence>
<dbReference type="Pfam" id="PF06522">
    <property type="entry name" value="B12D"/>
    <property type="match status" value="1"/>
</dbReference>
<organism evidence="2 3">
    <name type="scientific">Oidiodendron maius (strain Zn)</name>
    <dbReference type="NCBI Taxonomy" id="913774"/>
    <lineage>
        <taxon>Eukaryota</taxon>
        <taxon>Fungi</taxon>
        <taxon>Dikarya</taxon>
        <taxon>Ascomycota</taxon>
        <taxon>Pezizomycotina</taxon>
        <taxon>Leotiomycetes</taxon>
        <taxon>Leotiomycetes incertae sedis</taxon>
        <taxon>Myxotrichaceae</taxon>
        <taxon>Oidiodendron</taxon>
    </lineage>
</organism>
<keyword evidence="3" id="KW-1185">Reference proteome</keyword>
<accession>A0A0C3DKK9</accession>